<dbReference type="EMBL" id="JANPWB010000003">
    <property type="protein sequence ID" value="KAJ1199646.1"/>
    <property type="molecule type" value="Genomic_DNA"/>
</dbReference>
<gene>
    <name evidence="2" type="ORF">NDU88_003479</name>
</gene>
<comment type="caution">
    <text evidence="2">The sequence shown here is derived from an EMBL/GenBank/DDBJ whole genome shotgun (WGS) entry which is preliminary data.</text>
</comment>
<evidence type="ECO:0000313" key="3">
    <source>
        <dbReference type="Proteomes" id="UP001066276"/>
    </source>
</evidence>
<keyword evidence="3" id="KW-1185">Reference proteome</keyword>
<name>A0AAV7VGQ9_PLEWA</name>
<accession>A0AAV7VGQ9</accession>
<feature type="compositionally biased region" description="Polar residues" evidence="1">
    <location>
        <begin position="10"/>
        <end position="25"/>
    </location>
</feature>
<evidence type="ECO:0000256" key="1">
    <source>
        <dbReference type="SAM" id="MobiDB-lite"/>
    </source>
</evidence>
<proteinExistence type="predicted"/>
<protein>
    <submittedName>
        <fullName evidence="2">Uncharacterized protein</fullName>
    </submittedName>
</protein>
<dbReference type="AlphaFoldDB" id="A0AAV7VGQ9"/>
<sequence>MPEVGHSPVCGSSSTPGPRAPQSTTRRTICRLCPTGSGPVRTLCPSQAPDQHSHSLLNPDGQTQLIPFHACHACDPRHCSSVLGPAPSARLFLLRAQHLSGPGHESVGARHCATFLFVWLQRQPPGRTGSSESSPLYSLHSRSHSCPPHGLPRMPLGFHGLLLYDHWCYLRIPLLPSRCFGCWSRCVSTAARPGYLCSPRHLMSANLHSNRPYCQFSSDLLLH</sequence>
<organism evidence="2 3">
    <name type="scientific">Pleurodeles waltl</name>
    <name type="common">Iberian ribbed newt</name>
    <dbReference type="NCBI Taxonomy" id="8319"/>
    <lineage>
        <taxon>Eukaryota</taxon>
        <taxon>Metazoa</taxon>
        <taxon>Chordata</taxon>
        <taxon>Craniata</taxon>
        <taxon>Vertebrata</taxon>
        <taxon>Euteleostomi</taxon>
        <taxon>Amphibia</taxon>
        <taxon>Batrachia</taxon>
        <taxon>Caudata</taxon>
        <taxon>Salamandroidea</taxon>
        <taxon>Salamandridae</taxon>
        <taxon>Pleurodelinae</taxon>
        <taxon>Pleurodeles</taxon>
    </lineage>
</organism>
<dbReference type="Proteomes" id="UP001066276">
    <property type="component" value="Chromosome 2_1"/>
</dbReference>
<reference evidence="2" key="1">
    <citation type="journal article" date="2022" name="bioRxiv">
        <title>Sequencing and chromosome-scale assembly of the giantPleurodeles waltlgenome.</title>
        <authorList>
            <person name="Brown T."/>
            <person name="Elewa A."/>
            <person name="Iarovenko S."/>
            <person name="Subramanian E."/>
            <person name="Araus A.J."/>
            <person name="Petzold A."/>
            <person name="Susuki M."/>
            <person name="Suzuki K.-i.T."/>
            <person name="Hayashi T."/>
            <person name="Toyoda A."/>
            <person name="Oliveira C."/>
            <person name="Osipova E."/>
            <person name="Leigh N.D."/>
            <person name="Simon A."/>
            <person name="Yun M.H."/>
        </authorList>
    </citation>
    <scope>NUCLEOTIDE SEQUENCE</scope>
    <source>
        <strain evidence="2">20211129_DDA</strain>
        <tissue evidence="2">Liver</tissue>
    </source>
</reference>
<evidence type="ECO:0000313" key="2">
    <source>
        <dbReference type="EMBL" id="KAJ1199646.1"/>
    </source>
</evidence>
<feature type="region of interest" description="Disordered" evidence="1">
    <location>
        <begin position="1"/>
        <end position="25"/>
    </location>
</feature>